<dbReference type="InterPro" id="IPR051783">
    <property type="entry name" value="NAD(P)-dependent_oxidoreduct"/>
</dbReference>
<evidence type="ECO:0000259" key="2">
    <source>
        <dbReference type="Pfam" id="PF01370"/>
    </source>
</evidence>
<dbReference type="Gene3D" id="3.40.50.720">
    <property type="entry name" value="NAD(P)-binding Rossmann-like Domain"/>
    <property type="match status" value="1"/>
</dbReference>
<feature type="region of interest" description="Disordered" evidence="1">
    <location>
        <begin position="1"/>
        <end position="87"/>
    </location>
</feature>
<dbReference type="STRING" id="1216970.GCA_001570985_03214"/>
<protein>
    <submittedName>
        <fullName evidence="3">NAD-dependent epimerase/dehydratase family protein</fullName>
    </submittedName>
</protein>
<dbReference type="PANTHER" id="PTHR48079">
    <property type="entry name" value="PROTEIN YEEZ"/>
    <property type="match status" value="1"/>
</dbReference>
<gene>
    <name evidence="3" type="ORF">EXU32_14225</name>
</gene>
<evidence type="ECO:0000313" key="3">
    <source>
        <dbReference type="EMBL" id="QBF47300.1"/>
    </source>
</evidence>
<keyword evidence="4" id="KW-1185">Reference proteome</keyword>
<dbReference type="Proteomes" id="UP000290408">
    <property type="component" value="Chromosome"/>
</dbReference>
<dbReference type="InterPro" id="IPR036291">
    <property type="entry name" value="NAD(P)-bd_dom_sf"/>
</dbReference>
<reference evidence="3 4" key="1">
    <citation type="submission" date="2019-02" db="EMBL/GenBank/DDBJ databases">
        <title>Genomic data mining of an Antarctic deep-sea actinobacterium, Janibacterlimosus P3-3-X1.</title>
        <authorList>
            <person name="Liao L."/>
            <person name="Chen B."/>
        </authorList>
    </citation>
    <scope>NUCLEOTIDE SEQUENCE [LARGE SCALE GENOMIC DNA]</scope>
    <source>
        <strain evidence="3 4">P3-3-X1</strain>
    </source>
</reference>
<dbReference type="OrthoDB" id="3338687at2"/>
<dbReference type="AlphaFoldDB" id="A0A4P6MZC2"/>
<feature type="region of interest" description="Disordered" evidence="1">
    <location>
        <begin position="422"/>
        <end position="453"/>
    </location>
</feature>
<dbReference type="Pfam" id="PF01370">
    <property type="entry name" value="Epimerase"/>
    <property type="match status" value="1"/>
</dbReference>
<evidence type="ECO:0000256" key="1">
    <source>
        <dbReference type="SAM" id="MobiDB-lite"/>
    </source>
</evidence>
<dbReference type="KEGG" id="jli:EXU32_14225"/>
<accession>A0A4P6MZC2</accession>
<feature type="compositionally biased region" description="Low complexity" evidence="1">
    <location>
        <begin position="425"/>
        <end position="434"/>
    </location>
</feature>
<feature type="compositionally biased region" description="Basic residues" evidence="1">
    <location>
        <begin position="10"/>
        <end position="23"/>
    </location>
</feature>
<sequence>MGPEPPGPAGRRRQPRPRGRGRGHPAALPAGDLAAGDRTGRTAHACRRALPRQRGDPPGWWSPRRLRLPRSPRRPAGRPLVGPAPPAAARDHAAADARLVTRVVISGASGNIGSALVPALLASGHHPVALARRPPREADGAEWVRADLSTPDGQQALTRALRGADAYVHLAWPLQPMRRPGLLHDRGPRMLLPCVAAALEAGVGKVVHLSSVAAYAPGSGGERVDETWPLEGAADSPYARGKVLGERRLDVLARSRSALDRVAVLRPCLVGQRRAGAQMARYGLPAVLAATRAVRHLPWVPRADGFALQMVHSDDVARAVVASIEQDASGPFNLAGEGTLGGREIARALGARPVRLPRGLPRLAAAAAWHTHLGPLDPTWVDMAAQAPLMVTGRARSVLGWRPEHPAVDVLREVVDGMRSGAGGASAALRPAGSDSEARGWTSLGSVARRSMT</sequence>
<dbReference type="EMBL" id="CP036164">
    <property type="protein sequence ID" value="QBF47300.1"/>
    <property type="molecule type" value="Genomic_DNA"/>
</dbReference>
<proteinExistence type="predicted"/>
<feature type="domain" description="NAD-dependent epimerase/dehydratase" evidence="2">
    <location>
        <begin position="103"/>
        <end position="333"/>
    </location>
</feature>
<dbReference type="GO" id="GO:0004029">
    <property type="term" value="F:aldehyde dehydrogenase (NAD+) activity"/>
    <property type="evidence" value="ECO:0007669"/>
    <property type="project" value="TreeGrafter"/>
</dbReference>
<feature type="compositionally biased region" description="Low complexity" evidence="1">
    <location>
        <begin position="24"/>
        <end position="37"/>
    </location>
</feature>
<organism evidence="3 4">
    <name type="scientific">Janibacter limosus</name>
    <dbReference type="NCBI Taxonomy" id="53458"/>
    <lineage>
        <taxon>Bacteria</taxon>
        <taxon>Bacillati</taxon>
        <taxon>Actinomycetota</taxon>
        <taxon>Actinomycetes</taxon>
        <taxon>Micrococcales</taxon>
        <taxon>Intrasporangiaceae</taxon>
        <taxon>Janibacter</taxon>
    </lineage>
</organism>
<dbReference type="GO" id="GO:0005737">
    <property type="term" value="C:cytoplasm"/>
    <property type="evidence" value="ECO:0007669"/>
    <property type="project" value="TreeGrafter"/>
</dbReference>
<dbReference type="InterPro" id="IPR001509">
    <property type="entry name" value="Epimerase_deHydtase"/>
</dbReference>
<evidence type="ECO:0000313" key="4">
    <source>
        <dbReference type="Proteomes" id="UP000290408"/>
    </source>
</evidence>
<dbReference type="PANTHER" id="PTHR48079:SF6">
    <property type="entry name" value="NAD(P)-BINDING DOMAIN-CONTAINING PROTEIN-RELATED"/>
    <property type="match status" value="1"/>
</dbReference>
<feature type="compositionally biased region" description="Basic residues" evidence="1">
    <location>
        <begin position="64"/>
        <end position="76"/>
    </location>
</feature>
<name>A0A4P6MZC2_9MICO</name>
<dbReference type="SUPFAM" id="SSF51735">
    <property type="entry name" value="NAD(P)-binding Rossmann-fold domains"/>
    <property type="match status" value="1"/>
</dbReference>